<gene>
    <name evidence="2" type="ORF">GCM10011491_19120</name>
</gene>
<keyword evidence="1" id="KW-0472">Membrane</keyword>
<keyword evidence="1" id="KW-1133">Transmembrane helix</keyword>
<dbReference type="RefSeq" id="WP_188823835.1">
    <property type="nucleotide sequence ID" value="NZ_BMHH01000006.1"/>
</dbReference>
<reference evidence="2" key="2">
    <citation type="submission" date="2020-09" db="EMBL/GenBank/DDBJ databases">
        <authorList>
            <person name="Sun Q."/>
            <person name="Zhou Y."/>
        </authorList>
    </citation>
    <scope>NUCLEOTIDE SEQUENCE</scope>
    <source>
        <strain evidence="2">CGMCC 1.15082</strain>
    </source>
</reference>
<keyword evidence="1" id="KW-0812">Transmembrane</keyword>
<evidence type="ECO:0000256" key="1">
    <source>
        <dbReference type="SAM" id="Phobius"/>
    </source>
</evidence>
<keyword evidence="3" id="KW-1185">Reference proteome</keyword>
<reference evidence="2" key="1">
    <citation type="journal article" date="2014" name="Int. J. Syst. Evol. Microbiol.">
        <title>Complete genome sequence of Corynebacterium casei LMG S-19264T (=DSM 44701T), isolated from a smear-ripened cheese.</title>
        <authorList>
            <consortium name="US DOE Joint Genome Institute (JGI-PGF)"/>
            <person name="Walter F."/>
            <person name="Albersmeier A."/>
            <person name="Kalinowski J."/>
            <person name="Ruckert C."/>
        </authorList>
    </citation>
    <scope>NUCLEOTIDE SEQUENCE</scope>
    <source>
        <strain evidence="2">CGMCC 1.15082</strain>
    </source>
</reference>
<sequence>MTNAPYFFTLSIMAFVLIAAVFAMKYAAAAYRARLETRRQTTADGALDALRQQIENLTKRVGSVEKLLREVE</sequence>
<dbReference type="Proteomes" id="UP000646478">
    <property type="component" value="Unassembled WGS sequence"/>
</dbReference>
<accession>A0A916SAN5</accession>
<organism evidence="2 3">
    <name type="scientific">Brucella endophytica</name>
    <dbReference type="NCBI Taxonomy" id="1963359"/>
    <lineage>
        <taxon>Bacteria</taxon>
        <taxon>Pseudomonadati</taxon>
        <taxon>Pseudomonadota</taxon>
        <taxon>Alphaproteobacteria</taxon>
        <taxon>Hyphomicrobiales</taxon>
        <taxon>Brucellaceae</taxon>
        <taxon>Brucella/Ochrobactrum group</taxon>
        <taxon>Brucella</taxon>
    </lineage>
</organism>
<dbReference type="EMBL" id="BMHH01000006">
    <property type="protein sequence ID" value="GGA91293.1"/>
    <property type="molecule type" value="Genomic_DNA"/>
</dbReference>
<evidence type="ECO:0000313" key="3">
    <source>
        <dbReference type="Proteomes" id="UP000646478"/>
    </source>
</evidence>
<proteinExistence type="predicted"/>
<dbReference type="AlphaFoldDB" id="A0A916SAN5"/>
<comment type="caution">
    <text evidence="2">The sequence shown here is derived from an EMBL/GenBank/DDBJ whole genome shotgun (WGS) entry which is preliminary data.</text>
</comment>
<protein>
    <submittedName>
        <fullName evidence="2">Uncharacterized protein</fullName>
    </submittedName>
</protein>
<feature type="transmembrane region" description="Helical" evidence="1">
    <location>
        <begin position="6"/>
        <end position="28"/>
    </location>
</feature>
<name>A0A916SAN5_9HYPH</name>
<evidence type="ECO:0000313" key="2">
    <source>
        <dbReference type="EMBL" id="GGA91293.1"/>
    </source>
</evidence>